<proteinExistence type="predicted"/>
<dbReference type="KEGG" id="api:100167155"/>
<dbReference type="Pfam" id="PF00583">
    <property type="entry name" value="Acetyltransf_1"/>
    <property type="match status" value="1"/>
</dbReference>
<dbReference type="PROSITE" id="PS51186">
    <property type="entry name" value="GNAT"/>
    <property type="match status" value="1"/>
</dbReference>
<sequence length="201" mass="23040">MWVPAKWICTGKVYTDKKKTAYYQYFNIYIRVAMERFEVFPLHRNKHLIKQCCAVINSEWPRSEMARLHSLEASCDTLPTSLVLVEKEEDNFKAVLGHSKITPIPSIPDGGFIETVVIVNHHRGQGLGKYLMCKTEEFIKTLGLNFAYLSTIDKQEFYSKLGYIQCQPISIYGGCLSSINKSNMVSVIVPSRKTFMKKKLT</sequence>
<evidence type="ECO:0000313" key="2">
    <source>
        <dbReference type="EnsemblMetazoa" id="XP_008183547.2"/>
    </source>
</evidence>
<dbReference type="RefSeq" id="XP_008183547.2">
    <property type="nucleotide sequence ID" value="XM_008185325.2"/>
</dbReference>
<dbReference type="AlphaFoldDB" id="A0A8R2F8J7"/>
<dbReference type="CDD" id="cd04301">
    <property type="entry name" value="NAT_SF"/>
    <property type="match status" value="1"/>
</dbReference>
<evidence type="ECO:0000259" key="1">
    <source>
        <dbReference type="PROSITE" id="PS51186"/>
    </source>
</evidence>
<dbReference type="Gene3D" id="3.40.630.30">
    <property type="match status" value="1"/>
</dbReference>
<dbReference type="GO" id="GO:1905502">
    <property type="term" value="F:acetyl-CoA binding"/>
    <property type="evidence" value="ECO:0007669"/>
    <property type="project" value="TreeGrafter"/>
</dbReference>
<reference evidence="3" key="1">
    <citation type="submission" date="2010-06" db="EMBL/GenBank/DDBJ databases">
        <authorList>
            <person name="Jiang H."/>
            <person name="Abraham K."/>
            <person name="Ali S."/>
            <person name="Alsbrooks S.L."/>
            <person name="Anim B.N."/>
            <person name="Anosike U.S."/>
            <person name="Attaway T."/>
            <person name="Bandaranaike D.P."/>
            <person name="Battles P.K."/>
            <person name="Bell S.N."/>
            <person name="Bell A.V."/>
            <person name="Beltran B."/>
            <person name="Bickham C."/>
            <person name="Bustamante Y."/>
            <person name="Caleb T."/>
            <person name="Canada A."/>
            <person name="Cardenas V."/>
            <person name="Carter K."/>
            <person name="Chacko J."/>
            <person name="Chandrabose M.N."/>
            <person name="Chavez D."/>
            <person name="Chavez A."/>
            <person name="Chen L."/>
            <person name="Chu H.-S."/>
            <person name="Claassen K.J."/>
            <person name="Cockrell R."/>
            <person name="Collins M."/>
            <person name="Cooper J.A."/>
            <person name="Cree A."/>
            <person name="Curry S.M."/>
            <person name="Da Y."/>
            <person name="Dao M.D."/>
            <person name="Das B."/>
            <person name="Davila M.-L."/>
            <person name="Davy-Carroll L."/>
            <person name="Denson S."/>
            <person name="Dinh H."/>
            <person name="Ebong V.E."/>
            <person name="Edwards J.R."/>
            <person name="Egan A."/>
            <person name="El-Daye J."/>
            <person name="Escobedo L."/>
            <person name="Fernandez S."/>
            <person name="Fernando P.R."/>
            <person name="Flagg N."/>
            <person name="Forbes L.D."/>
            <person name="Fowler R.G."/>
            <person name="Fu Q."/>
            <person name="Gabisi R.A."/>
            <person name="Ganer J."/>
            <person name="Garbino Pronczuk A."/>
            <person name="Garcia R.M."/>
            <person name="Garner T."/>
            <person name="Garrett T.E."/>
            <person name="Gonzalez D.A."/>
            <person name="Hamid H."/>
            <person name="Hawkins E.S."/>
            <person name="Hirani K."/>
            <person name="Hogues M.E."/>
            <person name="Hollins B."/>
            <person name="Hsiao C.-H."/>
            <person name="Jabil R."/>
            <person name="James M.L."/>
            <person name="Jhangiani S.N."/>
            <person name="Johnson B."/>
            <person name="Johnson Q."/>
            <person name="Joshi V."/>
            <person name="Kalu J.B."/>
            <person name="Kam C."/>
            <person name="Kashfia A."/>
            <person name="Keebler J."/>
            <person name="Kisamo H."/>
            <person name="Kovar C.L."/>
            <person name="Lago L.A."/>
            <person name="Lai C.-Y."/>
            <person name="Laidlaw J."/>
            <person name="Lara F."/>
            <person name="Le T.-K."/>
            <person name="Lee S.L."/>
            <person name="Legall F.H."/>
            <person name="Lemon S.J."/>
            <person name="Lewis L.R."/>
            <person name="Li B."/>
            <person name="Liu Y."/>
            <person name="Liu Y.-S."/>
            <person name="Lopez J."/>
            <person name="Lozado R.J."/>
            <person name="Lu J."/>
            <person name="Madu R.C."/>
            <person name="Maheshwari M."/>
            <person name="Maheshwari R."/>
            <person name="Malloy K."/>
            <person name="Martinez E."/>
            <person name="Mathew T."/>
            <person name="Mercado I.C."/>
            <person name="Mercado C."/>
            <person name="Meyer B."/>
            <person name="Montgomery K."/>
            <person name="Morgan M.B."/>
            <person name="Munidasa M."/>
            <person name="Nazareth L.V."/>
            <person name="Nelson J."/>
            <person name="Ng B.M."/>
            <person name="Nguyen N.B."/>
            <person name="Nguyen P.Q."/>
            <person name="Nguyen T."/>
            <person name="Obregon M."/>
            <person name="Okwuonu G.O."/>
            <person name="Onwere C.G."/>
            <person name="Orozco G."/>
            <person name="Parra A."/>
            <person name="Patel S."/>
            <person name="Patil S."/>
            <person name="Perez A."/>
            <person name="Perez Y."/>
            <person name="Pham C."/>
            <person name="Primus E.L."/>
            <person name="Pu L.-L."/>
            <person name="Puazo M."/>
            <person name="Qin X."/>
            <person name="Quiroz J.B."/>
            <person name="Reese J."/>
            <person name="Richards S."/>
            <person name="Rives C.M."/>
            <person name="Robberts R."/>
            <person name="Ruiz S.J."/>
            <person name="Ruiz M.J."/>
            <person name="Santibanez J."/>
            <person name="Schneider B.W."/>
            <person name="Sisson I."/>
            <person name="Smith M."/>
            <person name="Sodergren E."/>
            <person name="Song X.-Z."/>
            <person name="Song B.B."/>
            <person name="Summersgill H."/>
            <person name="Thelus R."/>
            <person name="Thornton R.D."/>
            <person name="Trejos Z.Y."/>
            <person name="Usmani K."/>
            <person name="Vattathil S."/>
            <person name="Villasana D."/>
            <person name="Walker D.L."/>
            <person name="Wang S."/>
            <person name="Wang K."/>
            <person name="White C.S."/>
            <person name="Williams A.C."/>
            <person name="Williamson J."/>
            <person name="Wilson K."/>
            <person name="Woghiren I.O."/>
            <person name="Woodworth J.R."/>
            <person name="Worley K.C."/>
            <person name="Wright R.A."/>
            <person name="Wu W."/>
            <person name="Young L."/>
            <person name="Zhang L."/>
            <person name="Zhang J."/>
            <person name="Zhu Y."/>
            <person name="Muzny D.M."/>
            <person name="Weinstock G."/>
            <person name="Gibbs R.A."/>
        </authorList>
    </citation>
    <scope>NUCLEOTIDE SEQUENCE [LARGE SCALE GENOMIC DNA]</scope>
    <source>
        <strain evidence="3">LSR1</strain>
    </source>
</reference>
<dbReference type="EnsemblMetazoa" id="XM_008185325.3">
    <property type="protein sequence ID" value="XP_008183547.2"/>
    <property type="gene ID" value="LOC100167155"/>
</dbReference>
<dbReference type="InterPro" id="IPR039840">
    <property type="entry name" value="NAA80"/>
</dbReference>
<reference evidence="2" key="2">
    <citation type="submission" date="2022-06" db="UniProtKB">
        <authorList>
            <consortium name="EnsemblMetazoa"/>
        </authorList>
    </citation>
    <scope>IDENTIFICATION</scope>
</reference>
<keyword evidence="3" id="KW-1185">Reference proteome</keyword>
<evidence type="ECO:0000313" key="3">
    <source>
        <dbReference type="Proteomes" id="UP000007819"/>
    </source>
</evidence>
<dbReference type="CTD" id="24142"/>
<organism evidence="2 3">
    <name type="scientific">Acyrthosiphon pisum</name>
    <name type="common">Pea aphid</name>
    <dbReference type="NCBI Taxonomy" id="7029"/>
    <lineage>
        <taxon>Eukaryota</taxon>
        <taxon>Metazoa</taxon>
        <taxon>Ecdysozoa</taxon>
        <taxon>Arthropoda</taxon>
        <taxon>Hexapoda</taxon>
        <taxon>Insecta</taxon>
        <taxon>Pterygota</taxon>
        <taxon>Neoptera</taxon>
        <taxon>Paraneoptera</taxon>
        <taxon>Hemiptera</taxon>
        <taxon>Sternorrhyncha</taxon>
        <taxon>Aphidomorpha</taxon>
        <taxon>Aphidoidea</taxon>
        <taxon>Aphididae</taxon>
        <taxon>Macrosiphini</taxon>
        <taxon>Acyrthosiphon</taxon>
    </lineage>
</organism>
<dbReference type="PANTHER" id="PTHR13538">
    <property type="entry name" value="N-ACETYLTRANSFERASE 6"/>
    <property type="match status" value="1"/>
</dbReference>
<feature type="domain" description="N-acetyltransferase" evidence="1">
    <location>
        <begin position="37"/>
        <end position="201"/>
    </location>
</feature>
<name>A0A8R2F8J7_ACYPI</name>
<dbReference type="InterPro" id="IPR000182">
    <property type="entry name" value="GNAT_dom"/>
</dbReference>
<dbReference type="GO" id="GO:0005737">
    <property type="term" value="C:cytoplasm"/>
    <property type="evidence" value="ECO:0007669"/>
    <property type="project" value="TreeGrafter"/>
</dbReference>
<accession>A0A8R2F8J7</accession>
<dbReference type="OrthoDB" id="329272at2759"/>
<dbReference type="Proteomes" id="UP000007819">
    <property type="component" value="Chromosome A1"/>
</dbReference>
<dbReference type="GO" id="GO:0008080">
    <property type="term" value="F:N-acetyltransferase activity"/>
    <property type="evidence" value="ECO:0007669"/>
    <property type="project" value="InterPro"/>
</dbReference>
<dbReference type="InterPro" id="IPR016181">
    <property type="entry name" value="Acyl_CoA_acyltransferase"/>
</dbReference>
<dbReference type="SUPFAM" id="SSF55729">
    <property type="entry name" value="Acyl-CoA N-acyltransferases (Nat)"/>
    <property type="match status" value="1"/>
</dbReference>
<dbReference type="GeneID" id="100167155"/>
<dbReference type="PANTHER" id="PTHR13538:SF4">
    <property type="entry name" value="N-ALPHA-ACETYLTRANSFERASE 80"/>
    <property type="match status" value="1"/>
</dbReference>
<protein>
    <recommendedName>
        <fullName evidence="1">N-acetyltransferase domain-containing protein</fullName>
    </recommendedName>
</protein>